<dbReference type="Gene3D" id="1.20.1250.20">
    <property type="entry name" value="MFS general substrate transporter like domains"/>
    <property type="match status" value="1"/>
</dbReference>
<dbReference type="InterPro" id="IPR005828">
    <property type="entry name" value="MFS_sugar_transport-like"/>
</dbReference>
<evidence type="ECO:0000313" key="11">
    <source>
        <dbReference type="Proteomes" id="UP000054251"/>
    </source>
</evidence>
<feature type="transmembrane region" description="Helical" evidence="8">
    <location>
        <begin position="368"/>
        <end position="386"/>
    </location>
</feature>
<dbReference type="PROSITE" id="PS50850">
    <property type="entry name" value="MFS"/>
    <property type="match status" value="1"/>
</dbReference>
<dbReference type="InterPro" id="IPR036259">
    <property type="entry name" value="MFS_trans_sf"/>
</dbReference>
<dbReference type="EMBL" id="LMYN01000114">
    <property type="protein sequence ID" value="KRZ99897.1"/>
    <property type="molecule type" value="Genomic_DNA"/>
</dbReference>
<dbReference type="Pfam" id="PF00083">
    <property type="entry name" value="Sugar_tr"/>
    <property type="match status" value="1"/>
</dbReference>
<name>A0A0V1PUX1_9ASCO</name>
<evidence type="ECO:0000256" key="7">
    <source>
        <dbReference type="RuleBase" id="RU003346"/>
    </source>
</evidence>
<feature type="domain" description="Major facilitator superfamily (MFS) profile" evidence="9">
    <location>
        <begin position="12"/>
        <end position="451"/>
    </location>
</feature>
<dbReference type="InterPro" id="IPR020846">
    <property type="entry name" value="MFS_dom"/>
</dbReference>
<evidence type="ECO:0000256" key="1">
    <source>
        <dbReference type="ARBA" id="ARBA00004141"/>
    </source>
</evidence>
<dbReference type="InterPro" id="IPR050360">
    <property type="entry name" value="MFS_Sugar_Transporters"/>
</dbReference>
<dbReference type="PANTHER" id="PTHR48022:SF37">
    <property type="entry name" value="MAJOR FACILITATOR SUPERFAMILY (MFS) PROFILE DOMAIN-CONTAINING PROTEIN-RELATED"/>
    <property type="match status" value="1"/>
</dbReference>
<sequence length="515" mass="57266">MIISPVLYQFLVCCFASVGSFTYGYDLGIIAQVLASESFTEYMNNPNTTVTGLVVSLFTVGAFAGAFLAGFLEKLSRRLTILVATLFFLFGGSLQCGAQNFRFLFAGRFFSGVGVGLYTMIIPLYQAELVHPKHRGRVTSLQQFFLGIGALAAAWIGYGCYIGFSDNRQWRVPLGLQMVPALLLGSLILLFPELPRWLLEFNQDENALKVLGQLYAHGDTQDPFVKEEFAKIKAAIEFDKMHGQTSWTSLFLIPSNLRRIVLCCAIQGSVQMTGVSAIQYYAPTIFAQIGLSAGKTLLYQAINSIIALIAQALCIVTVDYTGRRWTLIGANIGCGCMFIVSCILLALYPPYKGPQPRSSQIGFIASTWIWNFIFSIYVGPLLWVIPSEVFNTATRSKGVSLSTMTCFAMNTMIGQVTPLAMDTIHYRFYIVFIICSFTNALFFWCLLPETKGIPLESMNQLFENSPWFVPGIKSKDYYSDIEIILDDSEFKPENDVQHLEKDNDVSINISSQSNV</sequence>
<gene>
    <name evidence="10" type="ORF">AC631_04341</name>
</gene>
<dbReference type="RefSeq" id="XP_015466000.1">
    <property type="nucleotide sequence ID" value="XM_015613170.1"/>
</dbReference>
<dbReference type="PANTHER" id="PTHR48022">
    <property type="entry name" value="PLASTIDIC GLUCOSE TRANSPORTER 4"/>
    <property type="match status" value="1"/>
</dbReference>
<dbReference type="InterPro" id="IPR003663">
    <property type="entry name" value="Sugar/inositol_transpt"/>
</dbReference>
<dbReference type="OrthoDB" id="6133115at2759"/>
<feature type="transmembrane region" description="Helical" evidence="8">
    <location>
        <begin position="51"/>
        <end position="72"/>
    </location>
</feature>
<dbReference type="NCBIfam" id="TIGR00879">
    <property type="entry name" value="SP"/>
    <property type="match status" value="1"/>
</dbReference>
<feature type="transmembrane region" description="Helical" evidence="8">
    <location>
        <begin position="144"/>
        <end position="164"/>
    </location>
</feature>
<feature type="transmembrane region" description="Helical" evidence="8">
    <location>
        <begin position="79"/>
        <end position="97"/>
    </location>
</feature>
<dbReference type="FunFam" id="1.20.1250.20:FF:000090">
    <property type="entry name" value="MFS sugar transporter, putative"/>
    <property type="match status" value="1"/>
</dbReference>
<dbReference type="GO" id="GO:0016020">
    <property type="term" value="C:membrane"/>
    <property type="evidence" value="ECO:0007669"/>
    <property type="project" value="UniProtKB-SubCell"/>
</dbReference>
<accession>A0A0V1PUX1</accession>
<feature type="transmembrane region" description="Helical" evidence="8">
    <location>
        <begin position="297"/>
        <end position="318"/>
    </location>
</feature>
<comment type="similarity">
    <text evidence="2 7">Belongs to the major facilitator superfamily. Sugar transporter (TC 2.A.1.1) family.</text>
</comment>
<feature type="transmembrane region" description="Helical" evidence="8">
    <location>
        <begin position="398"/>
        <end position="420"/>
    </location>
</feature>
<evidence type="ECO:0000256" key="3">
    <source>
        <dbReference type="ARBA" id="ARBA00022448"/>
    </source>
</evidence>
<dbReference type="Proteomes" id="UP000054251">
    <property type="component" value="Unassembled WGS sequence"/>
</dbReference>
<comment type="subcellular location">
    <subcellularLocation>
        <location evidence="1">Membrane</location>
        <topology evidence="1">Multi-pass membrane protein</topology>
    </subcellularLocation>
</comment>
<feature type="transmembrane region" description="Helical" evidence="8">
    <location>
        <begin position="325"/>
        <end position="348"/>
    </location>
</feature>
<proteinExistence type="inferred from homology"/>
<evidence type="ECO:0000313" key="10">
    <source>
        <dbReference type="EMBL" id="KRZ99897.1"/>
    </source>
</evidence>
<protein>
    <recommendedName>
        <fullName evidence="9">Major facilitator superfamily (MFS) profile domain-containing protein</fullName>
    </recommendedName>
</protein>
<dbReference type="GeneID" id="26841350"/>
<evidence type="ECO:0000256" key="6">
    <source>
        <dbReference type="ARBA" id="ARBA00023136"/>
    </source>
</evidence>
<keyword evidence="11" id="KW-1185">Reference proteome</keyword>
<feature type="transmembrane region" description="Helical" evidence="8">
    <location>
        <begin position="170"/>
        <end position="191"/>
    </location>
</feature>
<keyword evidence="4 8" id="KW-0812">Transmembrane</keyword>
<dbReference type="SUPFAM" id="SSF103473">
    <property type="entry name" value="MFS general substrate transporter"/>
    <property type="match status" value="1"/>
</dbReference>
<dbReference type="InterPro" id="IPR005829">
    <property type="entry name" value="Sugar_transporter_CS"/>
</dbReference>
<feature type="transmembrane region" description="Helical" evidence="8">
    <location>
        <begin position="426"/>
        <end position="447"/>
    </location>
</feature>
<evidence type="ECO:0000256" key="8">
    <source>
        <dbReference type="SAM" id="Phobius"/>
    </source>
</evidence>
<evidence type="ECO:0000256" key="4">
    <source>
        <dbReference type="ARBA" id="ARBA00022692"/>
    </source>
</evidence>
<comment type="caution">
    <text evidence="10">The sequence shown here is derived from an EMBL/GenBank/DDBJ whole genome shotgun (WGS) entry which is preliminary data.</text>
</comment>
<dbReference type="AlphaFoldDB" id="A0A0V1PUX1"/>
<evidence type="ECO:0000256" key="2">
    <source>
        <dbReference type="ARBA" id="ARBA00010992"/>
    </source>
</evidence>
<keyword evidence="3 7" id="KW-0813">Transport</keyword>
<organism evidence="10 11">
    <name type="scientific">Debaryomyces fabryi</name>
    <dbReference type="NCBI Taxonomy" id="58627"/>
    <lineage>
        <taxon>Eukaryota</taxon>
        <taxon>Fungi</taxon>
        <taxon>Dikarya</taxon>
        <taxon>Ascomycota</taxon>
        <taxon>Saccharomycotina</taxon>
        <taxon>Pichiomycetes</taxon>
        <taxon>Debaryomycetaceae</taxon>
        <taxon>Debaryomyces</taxon>
    </lineage>
</organism>
<dbReference type="GO" id="GO:0005351">
    <property type="term" value="F:carbohydrate:proton symporter activity"/>
    <property type="evidence" value="ECO:0007669"/>
    <property type="project" value="TreeGrafter"/>
</dbReference>
<evidence type="ECO:0000256" key="5">
    <source>
        <dbReference type="ARBA" id="ARBA00022989"/>
    </source>
</evidence>
<reference evidence="10 11" key="1">
    <citation type="submission" date="2015-11" db="EMBL/GenBank/DDBJ databases">
        <title>The genome of Debaryomyces fabryi.</title>
        <authorList>
            <person name="Tafer H."/>
            <person name="Lopandic K."/>
        </authorList>
    </citation>
    <scope>NUCLEOTIDE SEQUENCE [LARGE SCALE GENOMIC DNA]</scope>
    <source>
        <strain evidence="10 11">CBS 789</strain>
    </source>
</reference>
<dbReference type="PRINTS" id="PR00171">
    <property type="entry name" value="SUGRTRNSPORT"/>
</dbReference>
<evidence type="ECO:0000259" key="9">
    <source>
        <dbReference type="PROSITE" id="PS50850"/>
    </source>
</evidence>
<dbReference type="PROSITE" id="PS00217">
    <property type="entry name" value="SUGAR_TRANSPORT_2"/>
    <property type="match status" value="1"/>
</dbReference>
<keyword evidence="5 8" id="KW-1133">Transmembrane helix</keyword>
<keyword evidence="6 8" id="KW-0472">Membrane</keyword>